<gene>
    <name evidence="8" type="ORF">M9458_025893</name>
</gene>
<evidence type="ECO:0000313" key="9">
    <source>
        <dbReference type="Proteomes" id="UP001529510"/>
    </source>
</evidence>
<keyword evidence="3" id="KW-0540">Nuclease</keyword>
<dbReference type="PANTHER" id="PTHR33050:SF7">
    <property type="entry name" value="RIBONUCLEASE H"/>
    <property type="match status" value="1"/>
</dbReference>
<evidence type="ECO:0000313" key="8">
    <source>
        <dbReference type="EMBL" id="KAL0176999.1"/>
    </source>
</evidence>
<dbReference type="GO" id="GO:0004519">
    <property type="term" value="F:endonuclease activity"/>
    <property type="evidence" value="ECO:0007669"/>
    <property type="project" value="UniProtKB-KW"/>
</dbReference>
<evidence type="ECO:0000256" key="2">
    <source>
        <dbReference type="ARBA" id="ARBA00022695"/>
    </source>
</evidence>
<evidence type="ECO:0000256" key="5">
    <source>
        <dbReference type="ARBA" id="ARBA00022801"/>
    </source>
</evidence>
<evidence type="ECO:0000256" key="4">
    <source>
        <dbReference type="ARBA" id="ARBA00022759"/>
    </source>
</evidence>
<evidence type="ECO:0000256" key="3">
    <source>
        <dbReference type="ARBA" id="ARBA00022722"/>
    </source>
</evidence>
<proteinExistence type="predicted"/>
<evidence type="ECO:0000259" key="7">
    <source>
        <dbReference type="Pfam" id="PF17917"/>
    </source>
</evidence>
<feature type="non-terminal residue" evidence="8">
    <location>
        <position position="1"/>
    </location>
</feature>
<feature type="domain" description="Reverse transcriptase RNase H-like" evidence="7">
    <location>
        <begin position="45"/>
        <end position="116"/>
    </location>
</feature>
<dbReference type="InterPro" id="IPR041373">
    <property type="entry name" value="RT_RNaseH"/>
</dbReference>
<dbReference type="CDD" id="cd09275">
    <property type="entry name" value="RNase_HI_RT_DIRS1"/>
    <property type="match status" value="1"/>
</dbReference>
<keyword evidence="5" id="KW-0378">Hydrolase</keyword>
<accession>A0ABD0PSI1</accession>
<keyword evidence="1" id="KW-0808">Transferase</keyword>
<keyword evidence="6" id="KW-0695">RNA-directed DNA polymerase</keyword>
<dbReference type="AlphaFoldDB" id="A0ABD0PSI1"/>
<sequence length="308" mass="34606">RFSVGFTAKSRDGHGATAHIECLSLRTVAVCSALGRTLRFYGRERVVVTTDASKTSWGAVCNGHAVSGSWTGPRLQWHINCLELLTVLLALRRLRPLIQGKHVLVHADNTVTVAYINRQGGLRSRCMSQLARHLLLWSLQHVKSLRAIHIPGHLNRAADALSCQDTFREEWRLHPHTVQLIRNRFGEAQINLFASHDSTHCLLWYSLVLTDALVHSWPRGPRKYGFPQVSLIAQTLYKVREERHQFLMVAPYLAQPDLVHGPHAASVSSSLANSPEEGPSFFRGRAQFGTRTQISGTSTWSSETYHQR</sequence>
<organism evidence="8 9">
    <name type="scientific">Cirrhinus mrigala</name>
    <name type="common">Mrigala</name>
    <dbReference type="NCBI Taxonomy" id="683832"/>
    <lineage>
        <taxon>Eukaryota</taxon>
        <taxon>Metazoa</taxon>
        <taxon>Chordata</taxon>
        <taxon>Craniata</taxon>
        <taxon>Vertebrata</taxon>
        <taxon>Euteleostomi</taxon>
        <taxon>Actinopterygii</taxon>
        <taxon>Neopterygii</taxon>
        <taxon>Teleostei</taxon>
        <taxon>Ostariophysi</taxon>
        <taxon>Cypriniformes</taxon>
        <taxon>Cyprinidae</taxon>
        <taxon>Labeoninae</taxon>
        <taxon>Labeonini</taxon>
        <taxon>Cirrhinus</taxon>
    </lineage>
</organism>
<dbReference type="SUPFAM" id="SSF56672">
    <property type="entry name" value="DNA/RNA polymerases"/>
    <property type="match status" value="1"/>
</dbReference>
<feature type="non-terminal residue" evidence="8">
    <location>
        <position position="308"/>
    </location>
</feature>
<reference evidence="8 9" key="1">
    <citation type="submission" date="2024-05" db="EMBL/GenBank/DDBJ databases">
        <title>Genome sequencing and assembly of Indian major carp, Cirrhinus mrigala (Hamilton, 1822).</title>
        <authorList>
            <person name="Mohindra V."/>
            <person name="Chowdhury L.M."/>
            <person name="Lal K."/>
            <person name="Jena J.K."/>
        </authorList>
    </citation>
    <scope>NUCLEOTIDE SEQUENCE [LARGE SCALE GENOMIC DNA]</scope>
    <source>
        <strain evidence="8">CM1030</strain>
        <tissue evidence="8">Blood</tissue>
    </source>
</reference>
<dbReference type="Pfam" id="PF17917">
    <property type="entry name" value="RT_RNaseH"/>
    <property type="match status" value="1"/>
</dbReference>
<dbReference type="InterPro" id="IPR043502">
    <property type="entry name" value="DNA/RNA_pol_sf"/>
</dbReference>
<dbReference type="InterPro" id="IPR052055">
    <property type="entry name" value="Hepadnavirus_pol/RT"/>
</dbReference>
<evidence type="ECO:0000256" key="1">
    <source>
        <dbReference type="ARBA" id="ARBA00022679"/>
    </source>
</evidence>
<dbReference type="EMBL" id="JAMKFB020000013">
    <property type="protein sequence ID" value="KAL0176999.1"/>
    <property type="molecule type" value="Genomic_DNA"/>
</dbReference>
<dbReference type="Proteomes" id="UP001529510">
    <property type="component" value="Unassembled WGS sequence"/>
</dbReference>
<dbReference type="GO" id="GO:0003964">
    <property type="term" value="F:RNA-directed DNA polymerase activity"/>
    <property type="evidence" value="ECO:0007669"/>
    <property type="project" value="UniProtKB-KW"/>
</dbReference>
<evidence type="ECO:0000256" key="6">
    <source>
        <dbReference type="ARBA" id="ARBA00022918"/>
    </source>
</evidence>
<keyword evidence="9" id="KW-1185">Reference proteome</keyword>
<keyword evidence="2" id="KW-0548">Nucleotidyltransferase</keyword>
<comment type="caution">
    <text evidence="8">The sequence shown here is derived from an EMBL/GenBank/DDBJ whole genome shotgun (WGS) entry which is preliminary data.</text>
</comment>
<protein>
    <recommendedName>
        <fullName evidence="7">Reverse transcriptase RNase H-like domain-containing protein</fullName>
    </recommendedName>
</protein>
<keyword evidence="4" id="KW-0255">Endonuclease</keyword>
<name>A0ABD0PSI1_CIRMR</name>
<dbReference type="GO" id="GO:0016787">
    <property type="term" value="F:hydrolase activity"/>
    <property type="evidence" value="ECO:0007669"/>
    <property type="project" value="UniProtKB-KW"/>
</dbReference>
<dbReference type="PANTHER" id="PTHR33050">
    <property type="entry name" value="REVERSE TRANSCRIPTASE DOMAIN-CONTAINING PROTEIN"/>
    <property type="match status" value="1"/>
</dbReference>